<dbReference type="AlphaFoldDB" id="A0A371ESM5"/>
<feature type="non-terminal residue" evidence="1">
    <location>
        <position position="1"/>
    </location>
</feature>
<dbReference type="Proteomes" id="UP000257109">
    <property type="component" value="Unassembled WGS sequence"/>
</dbReference>
<keyword evidence="2" id="KW-1185">Reference proteome</keyword>
<proteinExistence type="predicted"/>
<evidence type="ECO:0000313" key="2">
    <source>
        <dbReference type="Proteomes" id="UP000257109"/>
    </source>
</evidence>
<sequence length="87" mass="10335">MLLLLEALCMLKFAPDLILHMSLEFCEYIRVIQELTTKKLQRKLMIWRLLLILIRTTSVALIFENQHLVISSCYLVKLYLREVQSKP</sequence>
<gene>
    <name evidence="1" type="ORF">CR513_51901</name>
</gene>
<reference evidence="1" key="1">
    <citation type="submission" date="2018-05" db="EMBL/GenBank/DDBJ databases">
        <title>Draft genome of Mucuna pruriens seed.</title>
        <authorList>
            <person name="Nnadi N.E."/>
            <person name="Vos R."/>
            <person name="Hasami M.H."/>
            <person name="Devisetty U.K."/>
            <person name="Aguiy J.C."/>
        </authorList>
    </citation>
    <scope>NUCLEOTIDE SEQUENCE [LARGE SCALE GENOMIC DNA]</scope>
    <source>
        <strain evidence="1">JCA_2017</strain>
    </source>
</reference>
<protein>
    <submittedName>
        <fullName evidence="1">Uncharacterized protein</fullName>
    </submittedName>
</protein>
<accession>A0A371ESM5</accession>
<comment type="caution">
    <text evidence="1">The sequence shown here is derived from an EMBL/GenBank/DDBJ whole genome shotgun (WGS) entry which is preliminary data.</text>
</comment>
<evidence type="ECO:0000313" key="1">
    <source>
        <dbReference type="EMBL" id="RDX69042.1"/>
    </source>
</evidence>
<organism evidence="1 2">
    <name type="scientific">Mucuna pruriens</name>
    <name type="common">Velvet bean</name>
    <name type="synonym">Dolichos pruriens</name>
    <dbReference type="NCBI Taxonomy" id="157652"/>
    <lineage>
        <taxon>Eukaryota</taxon>
        <taxon>Viridiplantae</taxon>
        <taxon>Streptophyta</taxon>
        <taxon>Embryophyta</taxon>
        <taxon>Tracheophyta</taxon>
        <taxon>Spermatophyta</taxon>
        <taxon>Magnoliopsida</taxon>
        <taxon>eudicotyledons</taxon>
        <taxon>Gunneridae</taxon>
        <taxon>Pentapetalae</taxon>
        <taxon>rosids</taxon>
        <taxon>fabids</taxon>
        <taxon>Fabales</taxon>
        <taxon>Fabaceae</taxon>
        <taxon>Papilionoideae</taxon>
        <taxon>50 kb inversion clade</taxon>
        <taxon>NPAAA clade</taxon>
        <taxon>indigoferoid/millettioid clade</taxon>
        <taxon>Phaseoleae</taxon>
        <taxon>Mucuna</taxon>
    </lineage>
</organism>
<dbReference type="EMBL" id="QJKJ01012288">
    <property type="protein sequence ID" value="RDX69042.1"/>
    <property type="molecule type" value="Genomic_DNA"/>
</dbReference>
<name>A0A371ESM5_MUCPR</name>